<dbReference type="Gene3D" id="2.40.50.100">
    <property type="match status" value="1"/>
</dbReference>
<accession>A0ABY1NFR5</accession>
<dbReference type="Proteomes" id="UP001157961">
    <property type="component" value="Unassembled WGS sequence"/>
</dbReference>
<dbReference type="PANTHER" id="PTHR30469">
    <property type="entry name" value="MULTIDRUG RESISTANCE PROTEIN MDTA"/>
    <property type="match status" value="1"/>
</dbReference>
<dbReference type="EMBL" id="FXTY01000001">
    <property type="protein sequence ID" value="SMP08197.1"/>
    <property type="molecule type" value="Genomic_DNA"/>
</dbReference>
<feature type="coiled-coil region" evidence="2">
    <location>
        <begin position="90"/>
        <end position="117"/>
    </location>
</feature>
<dbReference type="Gene3D" id="2.40.30.170">
    <property type="match status" value="1"/>
</dbReference>
<reference evidence="4 5" key="1">
    <citation type="submission" date="2017-05" db="EMBL/GenBank/DDBJ databases">
        <authorList>
            <person name="Varghese N."/>
            <person name="Submissions S."/>
        </authorList>
    </citation>
    <scope>NUCLEOTIDE SEQUENCE [LARGE SCALE GENOMIC DNA]</scope>
    <source>
        <strain evidence="4 5">DSM 29734</strain>
    </source>
</reference>
<gene>
    <name evidence="4" type="ORF">SAMN06265373_101850</name>
</gene>
<evidence type="ECO:0000256" key="2">
    <source>
        <dbReference type="SAM" id="Coils"/>
    </source>
</evidence>
<evidence type="ECO:0000313" key="4">
    <source>
        <dbReference type="EMBL" id="SMP08197.1"/>
    </source>
</evidence>
<dbReference type="RefSeq" id="WP_283424683.1">
    <property type="nucleotide sequence ID" value="NZ_FXTY01000001.1"/>
</dbReference>
<evidence type="ECO:0000256" key="1">
    <source>
        <dbReference type="ARBA" id="ARBA00009477"/>
    </source>
</evidence>
<keyword evidence="2" id="KW-0175">Coiled coil</keyword>
<keyword evidence="3" id="KW-0732">Signal</keyword>
<dbReference type="PANTHER" id="PTHR30469:SF20">
    <property type="entry name" value="EFFLUX RND TRANSPORTER PERIPLASMIC ADAPTOR SUBUNIT"/>
    <property type="match status" value="1"/>
</dbReference>
<keyword evidence="5" id="KW-1185">Reference proteome</keyword>
<comment type="similarity">
    <text evidence="1">Belongs to the membrane fusion protein (MFP) (TC 8.A.1) family.</text>
</comment>
<proteinExistence type="inferred from homology"/>
<feature type="chain" id="PRO_5046878627" evidence="3">
    <location>
        <begin position="26"/>
        <end position="350"/>
    </location>
</feature>
<dbReference type="SUPFAM" id="SSF111369">
    <property type="entry name" value="HlyD-like secretion proteins"/>
    <property type="match status" value="1"/>
</dbReference>
<feature type="signal peptide" evidence="3">
    <location>
        <begin position="1"/>
        <end position="25"/>
    </location>
</feature>
<dbReference type="Gene3D" id="2.40.420.20">
    <property type="match status" value="1"/>
</dbReference>
<sequence length="350" mass="37408">MLKRFGKICATAALVTVTGAVSAFAQDVLKPVKLVVVSEAPVPFVRQFFGQVKARQSVDLAFQVGGQIVDFPVTEGLNIAKGDTIARLDLEIFELQLNQAILQKEQADRTVERLEKLRGNTVSQVTIDDAETQASLALIAVKNAEWSLRHATLTSPFDALVSSRNVELFTTVSAGNPVVRIHDLSELRIEVDVPEILFQRAGNDQNVTIKARFPSGDEEFDLQIREFDAETSSVGQTFRITFGMTPPEGKVILPGSSVTVTVSAANPSTGIIVPPTAIVMDDSGATGVMRFDPKGGDEGKVTWVAVQSEPATAGMVRINAGLNDGDEIVLTGGGALTNGQAVRRFVGFGN</sequence>
<protein>
    <submittedName>
        <fullName evidence="4">RND family efflux transporter, MFP subunit</fullName>
    </submittedName>
</protein>
<dbReference type="NCBIfam" id="TIGR01730">
    <property type="entry name" value="RND_mfp"/>
    <property type="match status" value="1"/>
</dbReference>
<evidence type="ECO:0000313" key="5">
    <source>
        <dbReference type="Proteomes" id="UP001157961"/>
    </source>
</evidence>
<organism evidence="4 5">
    <name type="scientific">Shimia sagamensis</name>
    <dbReference type="NCBI Taxonomy" id="1566352"/>
    <lineage>
        <taxon>Bacteria</taxon>
        <taxon>Pseudomonadati</taxon>
        <taxon>Pseudomonadota</taxon>
        <taxon>Alphaproteobacteria</taxon>
        <taxon>Rhodobacterales</taxon>
        <taxon>Roseobacteraceae</taxon>
    </lineage>
</organism>
<comment type="caution">
    <text evidence="4">The sequence shown here is derived from an EMBL/GenBank/DDBJ whole genome shotgun (WGS) entry which is preliminary data.</text>
</comment>
<dbReference type="InterPro" id="IPR006143">
    <property type="entry name" value="RND_pump_MFP"/>
</dbReference>
<dbReference type="Gene3D" id="1.10.287.470">
    <property type="entry name" value="Helix hairpin bin"/>
    <property type="match status" value="1"/>
</dbReference>
<evidence type="ECO:0000256" key="3">
    <source>
        <dbReference type="SAM" id="SignalP"/>
    </source>
</evidence>
<name>A0ABY1NFR5_9RHOB</name>